<feature type="transmembrane region" description="Helical" evidence="10">
    <location>
        <begin position="601"/>
        <end position="618"/>
    </location>
</feature>
<dbReference type="InterPro" id="IPR002401">
    <property type="entry name" value="Cyt_P450_E_grp-I"/>
</dbReference>
<proteinExistence type="predicted"/>
<dbReference type="InterPro" id="IPR002293">
    <property type="entry name" value="AA/rel_permease1"/>
</dbReference>
<keyword evidence="8 10" id="KW-0472">Membrane</keyword>
<keyword evidence="5 10" id="KW-1133">Transmembrane helix</keyword>
<dbReference type="PANTHER" id="PTHR45649">
    <property type="entry name" value="AMINO-ACID PERMEASE BAT1"/>
    <property type="match status" value="1"/>
</dbReference>
<feature type="transmembrane region" description="Helical" evidence="10">
    <location>
        <begin position="670"/>
        <end position="692"/>
    </location>
</feature>
<keyword evidence="7 9" id="KW-0408">Iron</keyword>
<evidence type="ECO:0008006" key="13">
    <source>
        <dbReference type="Google" id="ProtNLM"/>
    </source>
</evidence>
<name>A0AAV9N0D8_9EURO</name>
<dbReference type="RefSeq" id="XP_064703002.1">
    <property type="nucleotide sequence ID" value="XM_064850115.1"/>
</dbReference>
<reference evidence="11 12" key="1">
    <citation type="submission" date="2023-08" db="EMBL/GenBank/DDBJ databases">
        <title>Black Yeasts Isolated from many extreme environments.</title>
        <authorList>
            <person name="Coleine C."/>
            <person name="Stajich J.E."/>
            <person name="Selbmann L."/>
        </authorList>
    </citation>
    <scope>NUCLEOTIDE SEQUENCE [LARGE SCALE GENOMIC DNA]</scope>
    <source>
        <strain evidence="11 12">CCFEE 5792</strain>
    </source>
</reference>
<evidence type="ECO:0000256" key="9">
    <source>
        <dbReference type="PIRSR" id="PIRSR602401-1"/>
    </source>
</evidence>
<dbReference type="GO" id="GO:0006865">
    <property type="term" value="P:amino acid transport"/>
    <property type="evidence" value="ECO:0007669"/>
    <property type="project" value="InterPro"/>
</dbReference>
<feature type="transmembrane region" description="Helical" evidence="10">
    <location>
        <begin position="712"/>
        <end position="733"/>
    </location>
</feature>
<feature type="transmembrane region" description="Helical" evidence="10">
    <location>
        <begin position="625"/>
        <end position="650"/>
    </location>
</feature>
<feature type="transmembrane region" description="Helical" evidence="10">
    <location>
        <begin position="912"/>
        <end position="933"/>
    </location>
</feature>
<keyword evidence="2" id="KW-0813">Transport</keyword>
<evidence type="ECO:0000256" key="3">
    <source>
        <dbReference type="ARBA" id="ARBA00022692"/>
    </source>
</evidence>
<dbReference type="AlphaFoldDB" id="A0AAV9N0D8"/>
<feature type="transmembrane region" description="Helical" evidence="10">
    <location>
        <begin position="762"/>
        <end position="786"/>
    </location>
</feature>
<dbReference type="GO" id="GO:0016705">
    <property type="term" value="F:oxidoreductase activity, acting on paired donors, with incorporation or reduction of molecular oxygen"/>
    <property type="evidence" value="ECO:0007669"/>
    <property type="project" value="InterPro"/>
</dbReference>
<keyword evidence="6" id="KW-0560">Oxidoreductase</keyword>
<dbReference type="Pfam" id="PF13520">
    <property type="entry name" value="AA_permease_2"/>
    <property type="match status" value="1"/>
</dbReference>
<evidence type="ECO:0000256" key="1">
    <source>
        <dbReference type="ARBA" id="ARBA00004141"/>
    </source>
</evidence>
<dbReference type="PRINTS" id="PR00463">
    <property type="entry name" value="EP450I"/>
</dbReference>
<feature type="transmembrane region" description="Helical" evidence="10">
    <location>
        <begin position="816"/>
        <end position="836"/>
    </location>
</feature>
<comment type="subcellular location">
    <subcellularLocation>
        <location evidence="1">Membrane</location>
        <topology evidence="1">Multi-pass membrane protein</topology>
    </subcellularLocation>
</comment>
<evidence type="ECO:0000256" key="8">
    <source>
        <dbReference type="ARBA" id="ARBA00023136"/>
    </source>
</evidence>
<dbReference type="InterPro" id="IPR001128">
    <property type="entry name" value="Cyt_P450"/>
</dbReference>
<organism evidence="11 12">
    <name type="scientific">Exophiala bonariae</name>
    <dbReference type="NCBI Taxonomy" id="1690606"/>
    <lineage>
        <taxon>Eukaryota</taxon>
        <taxon>Fungi</taxon>
        <taxon>Dikarya</taxon>
        <taxon>Ascomycota</taxon>
        <taxon>Pezizomycotina</taxon>
        <taxon>Eurotiomycetes</taxon>
        <taxon>Chaetothyriomycetidae</taxon>
        <taxon>Chaetothyriales</taxon>
        <taxon>Herpotrichiellaceae</taxon>
        <taxon>Exophiala</taxon>
    </lineage>
</organism>
<evidence type="ECO:0000256" key="7">
    <source>
        <dbReference type="ARBA" id="ARBA00023004"/>
    </source>
</evidence>
<dbReference type="GO" id="GO:0016020">
    <property type="term" value="C:membrane"/>
    <property type="evidence" value="ECO:0007669"/>
    <property type="project" value="UniProtKB-SubCell"/>
</dbReference>
<dbReference type="PANTHER" id="PTHR45649:SF16">
    <property type="entry name" value="7-KETO 8-AMINOPELARGONIC ACID TRANSPORTER"/>
    <property type="match status" value="1"/>
</dbReference>
<dbReference type="InterPro" id="IPR017972">
    <property type="entry name" value="Cyt_P450_CS"/>
</dbReference>
<dbReference type="Proteomes" id="UP001358417">
    <property type="component" value="Unassembled WGS sequence"/>
</dbReference>
<evidence type="ECO:0000256" key="6">
    <source>
        <dbReference type="ARBA" id="ARBA00023002"/>
    </source>
</evidence>
<feature type="transmembrane region" description="Helical" evidence="10">
    <location>
        <begin position="510"/>
        <end position="536"/>
    </location>
</feature>
<dbReference type="EMBL" id="JAVRRD010000025">
    <property type="protein sequence ID" value="KAK5047458.1"/>
    <property type="molecule type" value="Genomic_DNA"/>
</dbReference>
<keyword evidence="9" id="KW-0349">Heme</keyword>
<evidence type="ECO:0000256" key="4">
    <source>
        <dbReference type="ARBA" id="ARBA00022723"/>
    </source>
</evidence>
<feature type="transmembrane region" description="Helical" evidence="10">
    <location>
        <begin position="842"/>
        <end position="863"/>
    </location>
</feature>
<evidence type="ECO:0000313" key="12">
    <source>
        <dbReference type="Proteomes" id="UP001358417"/>
    </source>
</evidence>
<feature type="binding site" description="axial binding residue" evidence="9">
    <location>
        <position position="402"/>
    </location>
    <ligand>
        <name>heme</name>
        <dbReference type="ChEBI" id="CHEBI:30413"/>
    </ligand>
    <ligandPart>
        <name>Fe</name>
        <dbReference type="ChEBI" id="CHEBI:18248"/>
    </ligandPart>
</feature>
<keyword evidence="12" id="KW-1185">Reference proteome</keyword>
<accession>A0AAV9N0D8</accession>
<dbReference type="PROSITE" id="PS00086">
    <property type="entry name" value="CYTOCHROME_P450"/>
    <property type="match status" value="1"/>
</dbReference>
<comment type="cofactor">
    <cofactor evidence="9">
        <name>heme</name>
        <dbReference type="ChEBI" id="CHEBI:30413"/>
    </cofactor>
</comment>
<evidence type="ECO:0000256" key="5">
    <source>
        <dbReference type="ARBA" id="ARBA00022989"/>
    </source>
</evidence>
<dbReference type="InterPro" id="IPR036396">
    <property type="entry name" value="Cyt_P450_sf"/>
</dbReference>
<dbReference type="SUPFAM" id="SSF48264">
    <property type="entry name" value="Cytochrome P450"/>
    <property type="match status" value="1"/>
</dbReference>
<dbReference type="GO" id="GO:0005506">
    <property type="term" value="F:iron ion binding"/>
    <property type="evidence" value="ECO:0007669"/>
    <property type="project" value="InterPro"/>
</dbReference>
<dbReference type="GeneID" id="89974726"/>
<evidence type="ECO:0000256" key="10">
    <source>
        <dbReference type="SAM" id="Phobius"/>
    </source>
</evidence>
<dbReference type="PRINTS" id="PR00385">
    <property type="entry name" value="P450"/>
</dbReference>
<keyword evidence="4 9" id="KW-0479">Metal-binding</keyword>
<dbReference type="Gene3D" id="1.20.1740.10">
    <property type="entry name" value="Amino acid/polyamine transporter I"/>
    <property type="match status" value="1"/>
</dbReference>
<dbReference type="GO" id="GO:0022857">
    <property type="term" value="F:transmembrane transporter activity"/>
    <property type="evidence" value="ECO:0007669"/>
    <property type="project" value="InterPro"/>
</dbReference>
<dbReference type="GO" id="GO:0020037">
    <property type="term" value="F:heme binding"/>
    <property type="evidence" value="ECO:0007669"/>
    <property type="project" value="InterPro"/>
</dbReference>
<dbReference type="GO" id="GO:0004497">
    <property type="term" value="F:monooxygenase activity"/>
    <property type="evidence" value="ECO:0007669"/>
    <property type="project" value="InterPro"/>
</dbReference>
<feature type="transmembrane region" description="Helical" evidence="10">
    <location>
        <begin position="883"/>
        <end position="906"/>
    </location>
</feature>
<gene>
    <name evidence="11" type="ORF">LTR84_006554</name>
</gene>
<evidence type="ECO:0000256" key="2">
    <source>
        <dbReference type="ARBA" id="ARBA00022448"/>
    </source>
</evidence>
<protein>
    <recommendedName>
        <fullName evidence="13">Amino acid permease/ SLC12A domain-containing protein</fullName>
    </recommendedName>
</protein>
<sequence>MTLYISALLVLAAICVVWKAISNIFLSPLSSIPGPLLAKISPLWLIIIDMLGYRTTTIHHLHQKYGSSVRIGPKEISYSNSAVVKELYSQQTQFMKAPFYETFVVPPVGIFSMRDKAAHSQRRRLLSHAFSQANLYNTEPIIKHIISKLVVHLHGRRGEPTDMLLWFRLTAFDIVGELFLGQSSGGLDKLEPPQLLHDIDRFFITSGIAGALPWLVRLLHLLPIPALREFLGARERIIQVSQEAPMTDEETYVEISNLVFAGSDTTSTTLTYLFWELAQHPDWQGKLRSEVSENIDWTGSLPNFRDIAELPLLDAIINEALRLHPAAPSSLPRETPAGGQMLNGVHIPEKTIVSMQCYTTQRDPQVFSNPERFAPERWLGPEVMSPEAKALYMPFSSGTRACLGKNLAMMELKLITAALVKQFKVSVAADTTAQIMGTEKNIDQAIGLSGSETISHIKSEGTGEVHEENPRPKVHFNIWSCLGVNFSISATPIAIGTMLSLAVGVGGPPIFFYEFIFAGTGQLILAIAMAELASAIPHATGPAYWVVVLGPKKLGRLLGYIMGWSTVACWFFISAVTNLFLAQLTTALAQATHADYIVKDWHTYLVYVAFALSAYALSLPKTHRIIGWSLSGAVVFINAAALFIFITLLVKANPKQSARTVFVDIVNETGWSSNVVVFFLSILPGVAAVGGIDSATHLADEMDNPGKQIPQVMIGSASLSVLTGIPSIIIYLFCTVDQEALLTPVGGQPVIQLFHDAFDSTALTVIATVCIIITCGLANFAALVSWSRLYWSFSRDGGLPFSAFTAKLSKSESIPVNALTVCTALNVLIGLLQLGASTALNALLGGASLCGKSSWALCFAMLFWRGRDALDKDRWLNLGRFGLAIDIVAFVWAIWVCIWVSFPLYVPVNARSMNYASVVFAGICVLSFVYYILVFSKKEQIEAVDLSHASHIHDKRILEDSLERNASTA</sequence>
<dbReference type="Gene3D" id="1.10.630.10">
    <property type="entry name" value="Cytochrome P450"/>
    <property type="match status" value="1"/>
</dbReference>
<dbReference type="PROSITE" id="PS00218">
    <property type="entry name" value="AMINO_ACID_PERMEASE_1"/>
    <property type="match status" value="1"/>
</dbReference>
<keyword evidence="3 10" id="KW-0812">Transmembrane</keyword>
<feature type="transmembrane region" description="Helical" evidence="10">
    <location>
        <begin position="557"/>
        <end position="581"/>
    </location>
</feature>
<evidence type="ECO:0000313" key="11">
    <source>
        <dbReference type="EMBL" id="KAK5047458.1"/>
    </source>
</evidence>
<dbReference type="InterPro" id="IPR004840">
    <property type="entry name" value="Amino_acid_permease_CS"/>
</dbReference>
<comment type="caution">
    <text evidence="11">The sequence shown here is derived from an EMBL/GenBank/DDBJ whole genome shotgun (WGS) entry which is preliminary data.</text>
</comment>
<dbReference type="Pfam" id="PF00067">
    <property type="entry name" value="p450"/>
    <property type="match status" value="2"/>
</dbReference>